<organism evidence="2 3">
    <name type="scientific">Haemaphysalis longicornis</name>
    <name type="common">Bush tick</name>
    <dbReference type="NCBI Taxonomy" id="44386"/>
    <lineage>
        <taxon>Eukaryota</taxon>
        <taxon>Metazoa</taxon>
        <taxon>Ecdysozoa</taxon>
        <taxon>Arthropoda</taxon>
        <taxon>Chelicerata</taxon>
        <taxon>Arachnida</taxon>
        <taxon>Acari</taxon>
        <taxon>Parasitiformes</taxon>
        <taxon>Ixodida</taxon>
        <taxon>Ixodoidea</taxon>
        <taxon>Ixodidae</taxon>
        <taxon>Haemaphysalinae</taxon>
        <taxon>Haemaphysalis</taxon>
    </lineage>
</organism>
<proteinExistence type="predicted"/>
<dbReference type="Proteomes" id="UP000821853">
    <property type="component" value="Chromosome 1"/>
</dbReference>
<name>A0A9J6FKT2_HAELO</name>
<keyword evidence="3" id="KW-1185">Reference proteome</keyword>
<reference evidence="2 3" key="1">
    <citation type="journal article" date="2020" name="Cell">
        <title>Large-Scale Comparative Analyses of Tick Genomes Elucidate Their Genetic Diversity and Vector Capacities.</title>
        <authorList>
            <consortium name="Tick Genome and Microbiome Consortium (TIGMIC)"/>
            <person name="Jia N."/>
            <person name="Wang J."/>
            <person name="Shi W."/>
            <person name="Du L."/>
            <person name="Sun Y."/>
            <person name="Zhan W."/>
            <person name="Jiang J.F."/>
            <person name="Wang Q."/>
            <person name="Zhang B."/>
            <person name="Ji P."/>
            <person name="Bell-Sakyi L."/>
            <person name="Cui X.M."/>
            <person name="Yuan T.T."/>
            <person name="Jiang B.G."/>
            <person name="Yang W.F."/>
            <person name="Lam T.T."/>
            <person name="Chang Q.C."/>
            <person name="Ding S.J."/>
            <person name="Wang X.J."/>
            <person name="Zhu J.G."/>
            <person name="Ruan X.D."/>
            <person name="Zhao L."/>
            <person name="Wei J.T."/>
            <person name="Ye R.Z."/>
            <person name="Que T.C."/>
            <person name="Du C.H."/>
            <person name="Zhou Y.H."/>
            <person name="Cheng J.X."/>
            <person name="Dai P.F."/>
            <person name="Guo W.B."/>
            <person name="Han X.H."/>
            <person name="Huang E.J."/>
            <person name="Li L.F."/>
            <person name="Wei W."/>
            <person name="Gao Y.C."/>
            <person name="Liu J.Z."/>
            <person name="Shao H.Z."/>
            <person name="Wang X."/>
            <person name="Wang C.C."/>
            <person name="Yang T.C."/>
            <person name="Huo Q.B."/>
            <person name="Li W."/>
            <person name="Chen H.Y."/>
            <person name="Chen S.E."/>
            <person name="Zhou L.G."/>
            <person name="Ni X.B."/>
            <person name="Tian J.H."/>
            <person name="Sheng Y."/>
            <person name="Liu T."/>
            <person name="Pan Y.S."/>
            <person name="Xia L.Y."/>
            <person name="Li J."/>
            <person name="Zhao F."/>
            <person name="Cao W.C."/>
        </authorList>
    </citation>
    <scope>NUCLEOTIDE SEQUENCE [LARGE SCALE GENOMIC DNA]</scope>
    <source>
        <strain evidence="2">HaeL-2018</strain>
    </source>
</reference>
<evidence type="ECO:0000313" key="2">
    <source>
        <dbReference type="EMBL" id="KAH9363072.1"/>
    </source>
</evidence>
<feature type="region of interest" description="Disordered" evidence="1">
    <location>
        <begin position="493"/>
        <end position="538"/>
    </location>
</feature>
<dbReference type="EMBL" id="JABSTR010000001">
    <property type="protein sequence ID" value="KAH9363072.1"/>
    <property type="molecule type" value="Genomic_DNA"/>
</dbReference>
<evidence type="ECO:0000256" key="1">
    <source>
        <dbReference type="SAM" id="MobiDB-lite"/>
    </source>
</evidence>
<comment type="caution">
    <text evidence="2">The sequence shown here is derived from an EMBL/GenBank/DDBJ whole genome shotgun (WGS) entry which is preliminary data.</text>
</comment>
<feature type="compositionally biased region" description="Basic residues" evidence="1">
    <location>
        <begin position="263"/>
        <end position="277"/>
    </location>
</feature>
<dbReference type="VEuPathDB" id="VectorBase:HLOH_044763"/>
<sequence length="538" mass="58809">MRPLFVTDHAFMEPMMAETVARSAHKHSRGQLRVRLSARATGDTQEDDGQGPHTGAAAMATVHTRRSAGPDSCCAHPGILEAARTAKRPAKARGKLGSNARGCRLKPLAGVINAQRNVAEPGRGGCEHTEHRAASLGCRGRAALDGRPPRGALRPGPRELPRKAPAHTEDGSTACCCPTGSNDAALRNAVKKPRLPDSCLKVACYAGTQSALYASRMRTPQHWEVHPLALAAVVGDSLQGLPAAKVGPTQYPLDLGVAEPRSSAHRGARCRERHRPASSREQRPLHQRRLPINNCTHSAAIGLGNPREKRLATQTSLNLRLVLLQSKLRPVKLSTKQSLFIIPAKDSKDGEPTDKKRKPRDHGIRWIRQSARLTRRPKSRRMPPAEQVCCRPFVLSRRHRKEDTRAFPAVRSMTVARDTRVRLVGDESVAYLEPHCSPSRRQGFGVGAPRRRLWPAQTVFRDASVFRRATTDVASLRPAQFNRPRLQHACAATRPSPRECEAEATSAVLEKRTESTPPDAMRQSEPGSGRGTCVSIEG</sequence>
<protein>
    <submittedName>
        <fullName evidence="2">Uncharacterized protein</fullName>
    </submittedName>
</protein>
<feature type="compositionally biased region" description="Basic and acidic residues" evidence="1">
    <location>
        <begin position="156"/>
        <end position="170"/>
    </location>
</feature>
<feature type="region of interest" description="Disordered" evidence="1">
    <location>
        <begin position="260"/>
        <end position="284"/>
    </location>
</feature>
<feature type="region of interest" description="Disordered" evidence="1">
    <location>
        <begin position="141"/>
        <end position="171"/>
    </location>
</feature>
<gene>
    <name evidence="2" type="ORF">HPB48_014146</name>
</gene>
<accession>A0A9J6FKT2</accession>
<evidence type="ECO:0000313" key="3">
    <source>
        <dbReference type="Proteomes" id="UP000821853"/>
    </source>
</evidence>
<dbReference type="AlphaFoldDB" id="A0A9J6FKT2"/>